<evidence type="ECO:0000256" key="5">
    <source>
        <dbReference type="ARBA" id="ARBA00022692"/>
    </source>
</evidence>
<comment type="caution">
    <text evidence="9">The sequence shown here is derived from an EMBL/GenBank/DDBJ whole genome shotgun (WGS) entry which is preliminary data.</text>
</comment>
<dbReference type="EMBL" id="RRCN01000001">
    <property type="protein sequence ID" value="RRJ63949.1"/>
    <property type="molecule type" value="Genomic_DNA"/>
</dbReference>
<feature type="transmembrane region" description="Helical" evidence="8">
    <location>
        <begin position="302"/>
        <end position="322"/>
    </location>
</feature>
<comment type="similarity">
    <text evidence="2">Belongs to the amino acid-polyamine-organocation (APC) superfamily. Spore germination protein (SGP) (TC 2.A.3.9) family.</text>
</comment>
<evidence type="ECO:0000256" key="2">
    <source>
        <dbReference type="ARBA" id="ARBA00007998"/>
    </source>
</evidence>
<dbReference type="GO" id="GO:0009847">
    <property type="term" value="P:spore germination"/>
    <property type="evidence" value="ECO:0007669"/>
    <property type="project" value="InterPro"/>
</dbReference>
<feature type="transmembrane region" description="Helical" evidence="8">
    <location>
        <begin position="187"/>
        <end position="206"/>
    </location>
</feature>
<dbReference type="NCBIfam" id="TIGR00912">
    <property type="entry name" value="2A0309"/>
    <property type="match status" value="1"/>
</dbReference>
<dbReference type="AlphaFoldDB" id="A0A3P3U2T2"/>
<evidence type="ECO:0000256" key="7">
    <source>
        <dbReference type="ARBA" id="ARBA00023136"/>
    </source>
</evidence>
<dbReference type="RefSeq" id="WP_128631778.1">
    <property type="nucleotide sequence ID" value="NZ_RRCN01000001.1"/>
</dbReference>
<evidence type="ECO:0000256" key="1">
    <source>
        <dbReference type="ARBA" id="ARBA00004141"/>
    </source>
</evidence>
<dbReference type="PANTHER" id="PTHR34975:SF2">
    <property type="entry name" value="SPORE GERMINATION PROTEIN A2"/>
    <property type="match status" value="1"/>
</dbReference>
<dbReference type="OrthoDB" id="2078716at2"/>
<evidence type="ECO:0000256" key="6">
    <source>
        <dbReference type="ARBA" id="ARBA00022989"/>
    </source>
</evidence>
<reference evidence="9 10" key="1">
    <citation type="submission" date="2018-11" db="EMBL/GenBank/DDBJ databases">
        <title>Genome sequencing of Paenibacillus sp. KCOM 3021 (= ChDC PVNT-B20).</title>
        <authorList>
            <person name="Kook J.-K."/>
            <person name="Park S.-N."/>
            <person name="Lim Y.K."/>
        </authorList>
    </citation>
    <scope>NUCLEOTIDE SEQUENCE [LARGE SCALE GENOMIC DNA]</scope>
    <source>
        <strain evidence="9 10">KCOM 3021</strain>
    </source>
</reference>
<feature type="transmembrane region" description="Helical" evidence="8">
    <location>
        <begin position="268"/>
        <end position="290"/>
    </location>
</feature>
<keyword evidence="5 8" id="KW-0812">Transmembrane</keyword>
<evidence type="ECO:0000256" key="3">
    <source>
        <dbReference type="ARBA" id="ARBA00022448"/>
    </source>
</evidence>
<evidence type="ECO:0000313" key="10">
    <source>
        <dbReference type="Proteomes" id="UP000267017"/>
    </source>
</evidence>
<organism evidence="9 10">
    <name type="scientific">Paenibacillus oralis</name>
    <dbReference type="NCBI Taxonomy" id="2490856"/>
    <lineage>
        <taxon>Bacteria</taxon>
        <taxon>Bacillati</taxon>
        <taxon>Bacillota</taxon>
        <taxon>Bacilli</taxon>
        <taxon>Bacillales</taxon>
        <taxon>Paenibacillaceae</taxon>
        <taxon>Paenibacillus</taxon>
    </lineage>
</organism>
<dbReference type="PANTHER" id="PTHR34975">
    <property type="entry name" value="SPORE GERMINATION PROTEIN A2"/>
    <property type="match status" value="1"/>
</dbReference>
<keyword evidence="7 8" id="KW-0472">Membrane</keyword>
<feature type="transmembrane region" description="Helical" evidence="8">
    <location>
        <begin position="218"/>
        <end position="240"/>
    </location>
</feature>
<accession>A0A3P3U2T2</accession>
<dbReference type="InterPro" id="IPR004761">
    <property type="entry name" value="Spore_GerAB"/>
</dbReference>
<feature type="transmembrane region" description="Helical" evidence="8">
    <location>
        <begin position="12"/>
        <end position="29"/>
    </location>
</feature>
<gene>
    <name evidence="9" type="ORF">EHV15_14165</name>
</gene>
<dbReference type="Pfam" id="PF03845">
    <property type="entry name" value="Spore_permease"/>
    <property type="match status" value="1"/>
</dbReference>
<proteinExistence type="inferred from homology"/>
<comment type="subcellular location">
    <subcellularLocation>
        <location evidence="1">Membrane</location>
        <topology evidence="1">Multi-pass membrane protein</topology>
    </subcellularLocation>
</comment>
<keyword evidence="3" id="KW-0813">Transport</keyword>
<evidence type="ECO:0000313" key="9">
    <source>
        <dbReference type="EMBL" id="RRJ63949.1"/>
    </source>
</evidence>
<keyword evidence="4" id="KW-0309">Germination</keyword>
<sequence length="369" mass="40696">MVEKGKITQGQFALLIYAILVYDGILLIPKLTGQAAERDLWLSPIWGNLAGLIFLLAMLRLSRMFPEETIMGYSQRILGRYVGKAAGIAIVFYMAYQTSTILRIYSGFISSVFLEKTPPVVATGGVMFLVSYAVRGGVETLGRLAQLFLPITIVVFALLVVLTIPDWDVSNVLPILANGLAPSIKGATVPITWFGAYIALGFYLPLLSNRRKVTLYSLGAWLLMMITLVVSGLISIFLFGQHASMLNYPFIEVVRYIAIGEFFQHIDALLLAVWLPGTFVELAVYQYAAVLGTAEGIGLKDYRALALPIGFLILIMSFWSPYSDVDFDCYLATSHVFLDSTFFVLGLLLFLTAWVRGRLGARKPNGGRS</sequence>
<feature type="transmembrane region" description="Helical" evidence="8">
    <location>
        <begin position="41"/>
        <end position="61"/>
    </location>
</feature>
<keyword evidence="10" id="KW-1185">Reference proteome</keyword>
<feature type="transmembrane region" description="Helical" evidence="8">
    <location>
        <begin position="81"/>
        <end position="105"/>
    </location>
</feature>
<dbReference type="Proteomes" id="UP000267017">
    <property type="component" value="Unassembled WGS sequence"/>
</dbReference>
<feature type="transmembrane region" description="Helical" evidence="8">
    <location>
        <begin position="147"/>
        <end position="167"/>
    </location>
</feature>
<dbReference type="GO" id="GO:0016020">
    <property type="term" value="C:membrane"/>
    <property type="evidence" value="ECO:0007669"/>
    <property type="project" value="UniProtKB-SubCell"/>
</dbReference>
<evidence type="ECO:0000256" key="4">
    <source>
        <dbReference type="ARBA" id="ARBA00022544"/>
    </source>
</evidence>
<name>A0A3P3U2T2_9BACL</name>
<protein>
    <submittedName>
        <fullName evidence="9">Spore gernimation protein</fullName>
    </submittedName>
</protein>
<feature type="transmembrane region" description="Helical" evidence="8">
    <location>
        <begin position="117"/>
        <end position="135"/>
    </location>
</feature>
<keyword evidence="6 8" id="KW-1133">Transmembrane helix</keyword>
<evidence type="ECO:0000256" key="8">
    <source>
        <dbReference type="SAM" id="Phobius"/>
    </source>
</evidence>
<feature type="transmembrane region" description="Helical" evidence="8">
    <location>
        <begin position="334"/>
        <end position="355"/>
    </location>
</feature>